<keyword evidence="3" id="KW-1185">Reference proteome</keyword>
<evidence type="ECO:0000256" key="1">
    <source>
        <dbReference type="SAM" id="MobiDB-lite"/>
    </source>
</evidence>
<dbReference type="EMBL" id="JBIAPI010000005">
    <property type="protein sequence ID" value="MFF3225247.1"/>
    <property type="molecule type" value="Genomic_DNA"/>
</dbReference>
<reference evidence="2 3" key="1">
    <citation type="submission" date="2024-10" db="EMBL/GenBank/DDBJ databases">
        <title>The Natural Products Discovery Center: Release of the First 8490 Sequenced Strains for Exploring Actinobacteria Biosynthetic Diversity.</title>
        <authorList>
            <person name="Kalkreuter E."/>
            <person name="Kautsar S.A."/>
            <person name="Yang D."/>
            <person name="Bader C.D."/>
            <person name="Teijaro C.N."/>
            <person name="Fluegel L."/>
            <person name="Davis C.M."/>
            <person name="Simpson J.R."/>
            <person name="Lauterbach L."/>
            <person name="Steele A.D."/>
            <person name="Gui C."/>
            <person name="Meng S."/>
            <person name="Li G."/>
            <person name="Viehrig K."/>
            <person name="Ye F."/>
            <person name="Su P."/>
            <person name="Kiefer A.F."/>
            <person name="Nichols A."/>
            <person name="Cepeda A.J."/>
            <person name="Yan W."/>
            <person name="Fan B."/>
            <person name="Jiang Y."/>
            <person name="Adhikari A."/>
            <person name="Zheng C.-J."/>
            <person name="Schuster L."/>
            <person name="Cowan T.M."/>
            <person name="Smanski M.J."/>
            <person name="Chevrette M.G."/>
            <person name="De Carvalho L.P.S."/>
            <person name="Shen B."/>
        </authorList>
    </citation>
    <scope>NUCLEOTIDE SEQUENCE [LARGE SCALE GENOMIC DNA]</scope>
    <source>
        <strain evidence="2 3">NPDC003040</strain>
    </source>
</reference>
<comment type="caution">
    <text evidence="2">The sequence shown here is derived from an EMBL/GenBank/DDBJ whole genome shotgun (WGS) entry which is preliminary data.</text>
</comment>
<feature type="region of interest" description="Disordered" evidence="1">
    <location>
        <begin position="49"/>
        <end position="69"/>
    </location>
</feature>
<evidence type="ECO:0000313" key="3">
    <source>
        <dbReference type="Proteomes" id="UP001601948"/>
    </source>
</evidence>
<evidence type="ECO:0000313" key="2">
    <source>
        <dbReference type="EMBL" id="MFF3225247.1"/>
    </source>
</evidence>
<accession>A0ABW6QWP0</accession>
<sequence>MTASKPFDTVVIGIGPCWDSRIPPSDLCLVVVVAERGLGDDDEQFGLRFGIGQTIPPPGGGAECREMRR</sequence>
<proteinExistence type="predicted"/>
<protein>
    <submittedName>
        <fullName evidence="2">Uncharacterized protein</fullName>
    </submittedName>
</protein>
<name>A0ABW6QWP0_9NOCA</name>
<gene>
    <name evidence="2" type="ORF">ACFYV7_20815</name>
</gene>
<dbReference type="RefSeq" id="WP_387719617.1">
    <property type="nucleotide sequence ID" value="NZ_JBIAPI010000005.1"/>
</dbReference>
<dbReference type="Proteomes" id="UP001601948">
    <property type="component" value="Unassembled WGS sequence"/>
</dbReference>
<organism evidence="2 3">
    <name type="scientific">Nocardia suismassiliense</name>
    <dbReference type="NCBI Taxonomy" id="2077092"/>
    <lineage>
        <taxon>Bacteria</taxon>
        <taxon>Bacillati</taxon>
        <taxon>Actinomycetota</taxon>
        <taxon>Actinomycetes</taxon>
        <taxon>Mycobacteriales</taxon>
        <taxon>Nocardiaceae</taxon>
        <taxon>Nocardia</taxon>
    </lineage>
</organism>